<dbReference type="eggNOG" id="COG2067">
    <property type="taxonomic scope" value="Bacteria"/>
</dbReference>
<reference evidence="1" key="1">
    <citation type="journal article" date="2014" name="Genome Announc.">
        <title>Draft Genome Sequences of Marine Flavobacterium Nonlabens Strains NR17, NR24, NR27, NR32, NR33, and Ara13.</title>
        <authorList>
            <person name="Nakanishi M."/>
            <person name="Meirelles P."/>
            <person name="Suzuki R."/>
            <person name="Takatani N."/>
            <person name="Mino S."/>
            <person name="Suda W."/>
            <person name="Oshima K."/>
            <person name="Hattori M."/>
            <person name="Ohkuma M."/>
            <person name="Hosokawa M."/>
            <person name="Miyashita K."/>
            <person name="Thompson F.L."/>
            <person name="Niwa A."/>
            <person name="Sawabe T."/>
            <person name="Sawabe T."/>
        </authorList>
    </citation>
    <scope>NUCLEOTIDE SEQUENCE [LARGE SCALE GENOMIC DNA]</scope>
    <source>
        <strain evidence="1">JCM 19294</strain>
    </source>
</reference>
<dbReference type="Proteomes" id="UP000029221">
    <property type="component" value="Unassembled WGS sequence"/>
</dbReference>
<evidence type="ECO:0000313" key="2">
    <source>
        <dbReference type="Proteomes" id="UP000029221"/>
    </source>
</evidence>
<keyword evidence="2" id="KW-1185">Reference proteome</keyword>
<proteinExistence type="predicted"/>
<organism evidence="1 2">
    <name type="scientific">Nonlabens tegetincola</name>
    <dbReference type="NCBI Taxonomy" id="323273"/>
    <lineage>
        <taxon>Bacteria</taxon>
        <taxon>Pseudomonadati</taxon>
        <taxon>Bacteroidota</taxon>
        <taxon>Flavobacteriia</taxon>
        <taxon>Flavobacteriales</taxon>
        <taxon>Flavobacteriaceae</taxon>
        <taxon>Nonlabens</taxon>
    </lineage>
</organism>
<protein>
    <submittedName>
        <fullName evidence="1">Putative outer membrane protein</fullName>
    </submittedName>
</protein>
<gene>
    <name evidence="1" type="ORF">JCM19294_347</name>
</gene>
<sequence length="402" mass="44232">MLGQSRTSSPYSFFGLGQQTFKGTIENRSMGGLRTHLDSIHTTLNNPATYGKIKLINYGVGLLHTETWASTESENDTYDSTSLEYLNVSIPLGNNAKTGIGFGLVPFKSVGYTIGDLTDTEYYNFTGEGSITRAYFGVGHELAKNLSIGAELRYNFGQETNSSSVLTNQVQFGSNETNETDFSGLSYNLALHYEKNIGDEHSLQASIVYSPESKLVAKSTSVLANFSFTPGTGESLFNARDPEENEEDLTLPSELTVGLNYGKLRSWMIGGEFSMRGESSLSNRSFSPNNSSFKDAISLRAGGYYIPNFNSLTSYWQRVTYRFGARFEETGLVLNNEDINEFGISFGMGLPIGGNRSFSNANIGLELGQRGTENAGLIKETFASLSISLSLNDRWFIKRKYN</sequence>
<dbReference type="SUPFAM" id="SSF56935">
    <property type="entry name" value="Porins"/>
    <property type="match status" value="1"/>
</dbReference>
<dbReference type="Gene3D" id="2.40.160.60">
    <property type="entry name" value="Outer membrane protein transport protein (OMPP1/FadL/TodX)"/>
    <property type="match status" value="1"/>
</dbReference>
<evidence type="ECO:0000313" key="1">
    <source>
        <dbReference type="EMBL" id="GAK97808.1"/>
    </source>
</evidence>
<dbReference type="STRING" id="319236.BST91_09620"/>
<dbReference type="EMBL" id="BBML01000007">
    <property type="protein sequence ID" value="GAK97808.1"/>
    <property type="molecule type" value="Genomic_DNA"/>
</dbReference>
<accession>A0A090Q7S4</accession>
<name>A0A090Q7S4_9FLAO</name>
<dbReference type="AlphaFoldDB" id="A0A090Q7S4"/>
<comment type="caution">
    <text evidence="1">The sequence shown here is derived from an EMBL/GenBank/DDBJ whole genome shotgun (WGS) entry which is preliminary data.</text>
</comment>